<evidence type="ECO:0000313" key="7">
    <source>
        <dbReference type="Proteomes" id="UP001604277"/>
    </source>
</evidence>
<evidence type="ECO:0000256" key="4">
    <source>
        <dbReference type="SAM" id="Coils"/>
    </source>
</evidence>
<dbReference type="GO" id="GO:0003677">
    <property type="term" value="F:DNA binding"/>
    <property type="evidence" value="ECO:0007669"/>
    <property type="project" value="UniProtKB-KW"/>
</dbReference>
<dbReference type="SUPFAM" id="SSF57959">
    <property type="entry name" value="Leucine zipper domain"/>
    <property type="match status" value="1"/>
</dbReference>
<dbReference type="InterPro" id="IPR004827">
    <property type="entry name" value="bZIP"/>
</dbReference>
<evidence type="ECO:0000256" key="2">
    <source>
        <dbReference type="ARBA" id="ARBA00023125"/>
    </source>
</evidence>
<dbReference type="Pfam" id="PF00170">
    <property type="entry name" value="bZIP_1"/>
    <property type="match status" value="1"/>
</dbReference>
<dbReference type="GO" id="GO:0005634">
    <property type="term" value="C:nucleus"/>
    <property type="evidence" value="ECO:0007669"/>
    <property type="project" value="UniProtKB-SubCell"/>
</dbReference>
<dbReference type="SMART" id="SM00338">
    <property type="entry name" value="BRLZ"/>
    <property type="match status" value="1"/>
</dbReference>
<dbReference type="PANTHER" id="PTHR22952">
    <property type="entry name" value="CAMP-RESPONSE ELEMENT BINDING PROTEIN-RELATED"/>
    <property type="match status" value="1"/>
</dbReference>
<keyword evidence="4" id="KW-0175">Coiled coil</keyword>
<feature type="domain" description="BZIP" evidence="5">
    <location>
        <begin position="46"/>
        <end position="97"/>
    </location>
</feature>
<reference evidence="7" key="1">
    <citation type="submission" date="2024-07" db="EMBL/GenBank/DDBJ databases">
        <title>Two chromosome-level genome assemblies of Korean endemic species Abeliophyllum distichum and Forsythia ovata (Oleaceae).</title>
        <authorList>
            <person name="Jang H."/>
        </authorList>
    </citation>
    <scope>NUCLEOTIDE SEQUENCE [LARGE SCALE GENOMIC DNA]</scope>
</reference>
<dbReference type="Gene3D" id="1.20.5.170">
    <property type="match status" value="1"/>
</dbReference>
<comment type="subcellular location">
    <subcellularLocation>
        <location evidence="1">Nucleus</location>
    </subcellularLocation>
</comment>
<dbReference type="InterPro" id="IPR046347">
    <property type="entry name" value="bZIP_sf"/>
</dbReference>
<proteinExistence type="predicted"/>
<accession>A0ABD1TM45</accession>
<dbReference type="EMBL" id="JBFOLJ010000008">
    <property type="protein sequence ID" value="KAL2513811.1"/>
    <property type="molecule type" value="Genomic_DNA"/>
</dbReference>
<evidence type="ECO:0000256" key="1">
    <source>
        <dbReference type="ARBA" id="ARBA00004123"/>
    </source>
</evidence>
<dbReference type="Proteomes" id="UP001604277">
    <property type="component" value="Unassembled WGS sequence"/>
</dbReference>
<dbReference type="CDD" id="cd14707">
    <property type="entry name" value="bZIP_plant_BZIP46"/>
    <property type="match status" value="1"/>
</dbReference>
<sequence>MQNGPTNGGLGVEFGNGMVAVGGSGGGGGRGKRKAALEEVSLDKAMQQKQRRIIKTRESAARSRERKRAYIGGLESLVTQLEEENARILKEEAELKKARYKQLMENLIPVTEKRRPPRVLRRACSMIWQNLGKMMFNFHSFSTGESEDC</sequence>
<protein>
    <submittedName>
        <fullName evidence="6">G-box-binding factor 4</fullName>
    </submittedName>
</protein>
<evidence type="ECO:0000259" key="5">
    <source>
        <dbReference type="PROSITE" id="PS50217"/>
    </source>
</evidence>
<keyword evidence="7" id="KW-1185">Reference proteome</keyword>
<evidence type="ECO:0000256" key="3">
    <source>
        <dbReference type="ARBA" id="ARBA00023242"/>
    </source>
</evidence>
<keyword evidence="3" id="KW-0539">Nucleus</keyword>
<dbReference type="PANTHER" id="PTHR22952:SF392">
    <property type="entry name" value="BZIP TRANSCRIPTION FACTOR 12"/>
    <property type="match status" value="1"/>
</dbReference>
<gene>
    <name evidence="6" type="ORF">Fot_27782</name>
</gene>
<dbReference type="AlphaFoldDB" id="A0ABD1TM45"/>
<keyword evidence="2" id="KW-0238">DNA-binding</keyword>
<organism evidence="6 7">
    <name type="scientific">Forsythia ovata</name>
    <dbReference type="NCBI Taxonomy" id="205694"/>
    <lineage>
        <taxon>Eukaryota</taxon>
        <taxon>Viridiplantae</taxon>
        <taxon>Streptophyta</taxon>
        <taxon>Embryophyta</taxon>
        <taxon>Tracheophyta</taxon>
        <taxon>Spermatophyta</taxon>
        <taxon>Magnoliopsida</taxon>
        <taxon>eudicotyledons</taxon>
        <taxon>Gunneridae</taxon>
        <taxon>Pentapetalae</taxon>
        <taxon>asterids</taxon>
        <taxon>lamiids</taxon>
        <taxon>Lamiales</taxon>
        <taxon>Oleaceae</taxon>
        <taxon>Forsythieae</taxon>
        <taxon>Forsythia</taxon>
    </lineage>
</organism>
<name>A0ABD1TM45_9LAMI</name>
<feature type="coiled-coil region" evidence="4">
    <location>
        <begin position="71"/>
        <end position="106"/>
    </location>
</feature>
<comment type="caution">
    <text evidence="6">The sequence shown here is derived from an EMBL/GenBank/DDBJ whole genome shotgun (WGS) entry which is preliminary data.</text>
</comment>
<evidence type="ECO:0000313" key="6">
    <source>
        <dbReference type="EMBL" id="KAL2513811.1"/>
    </source>
</evidence>
<dbReference type="InterPro" id="IPR043452">
    <property type="entry name" value="BZIP46-like"/>
</dbReference>
<dbReference type="PROSITE" id="PS50217">
    <property type="entry name" value="BZIP"/>
    <property type="match status" value="1"/>
</dbReference>